<proteinExistence type="predicted"/>
<protein>
    <submittedName>
        <fullName evidence="2">Uncharacterized protein</fullName>
    </submittedName>
</protein>
<reference evidence="2 3" key="1">
    <citation type="submission" date="2016-02" db="EMBL/GenBank/DDBJ databases">
        <authorList>
            <consortium name="Pathogen Informatics"/>
        </authorList>
    </citation>
    <scope>NUCLEOTIDE SEQUENCE [LARGE SCALE GENOMIC DNA]</scope>
    <source>
        <strain evidence="2 3">LSS69</strain>
    </source>
</reference>
<dbReference type="EMBL" id="FIHS01000002">
    <property type="protein sequence ID" value="CYV25793.1"/>
    <property type="molecule type" value="Genomic_DNA"/>
</dbReference>
<dbReference type="Proteomes" id="UP000071533">
    <property type="component" value="Unassembled WGS sequence"/>
</dbReference>
<organism evidence="2 3">
    <name type="scientific">Streptococcus suis</name>
    <dbReference type="NCBI Taxonomy" id="1307"/>
    <lineage>
        <taxon>Bacteria</taxon>
        <taxon>Bacillati</taxon>
        <taxon>Bacillota</taxon>
        <taxon>Bacilli</taxon>
        <taxon>Lactobacillales</taxon>
        <taxon>Streptococcaceae</taxon>
        <taxon>Streptococcus</taxon>
    </lineage>
</organism>
<gene>
    <name evidence="2" type="ORF">ERS132431_00225</name>
</gene>
<sequence>MRYQLGRLESGADMLSKLFRTNQVDSYGIDLPAKTIDRLERENAILRGMVNDLDKENCEYRRVNQQLVDENARLQRIAEKEEILGGAYG</sequence>
<evidence type="ECO:0000313" key="3">
    <source>
        <dbReference type="Proteomes" id="UP000071533"/>
    </source>
</evidence>
<dbReference type="AlphaFoldDB" id="A0A116Q6A5"/>
<keyword evidence="1" id="KW-0175">Coiled coil</keyword>
<name>A0A116Q6A5_STRSU</name>
<evidence type="ECO:0000313" key="2">
    <source>
        <dbReference type="EMBL" id="CYV25793.1"/>
    </source>
</evidence>
<feature type="coiled-coil region" evidence="1">
    <location>
        <begin position="36"/>
        <end position="84"/>
    </location>
</feature>
<accession>A0A116Q6A5</accession>
<evidence type="ECO:0000256" key="1">
    <source>
        <dbReference type="SAM" id="Coils"/>
    </source>
</evidence>